<evidence type="ECO:0000313" key="2">
    <source>
        <dbReference type="Proteomes" id="UP001220064"/>
    </source>
</evidence>
<dbReference type="Proteomes" id="UP001220064">
    <property type="component" value="Chromosome"/>
</dbReference>
<reference evidence="1 2" key="1">
    <citation type="submission" date="2020-10" db="EMBL/GenBank/DDBJ databases">
        <title>Complete genome sequence of Corynebacterium massiliense DSM 45435, type strain of Corynebacterium massiliense.</title>
        <authorList>
            <person name="Busche T."/>
            <person name="Kalinowski J."/>
            <person name="Ruckert C."/>
        </authorList>
    </citation>
    <scope>NUCLEOTIDE SEQUENCE [LARGE SCALE GENOMIC DNA]</scope>
    <source>
        <strain evidence="1 2">DSM 45435</strain>
    </source>
</reference>
<proteinExistence type="predicted"/>
<sequence>MGLTDLDTQILDFAARAPRTAGAREEAIRANFDMSPVRFHQRLNQLLELPAAWEAYPTLVKRLRRVREHRDDIRRAARTADSN</sequence>
<dbReference type="EMBL" id="CP063189">
    <property type="protein sequence ID" value="WCZ33264.1"/>
    <property type="molecule type" value="Genomic_DNA"/>
</dbReference>
<organism evidence="1 2">
    <name type="scientific">Corynebacterium massiliense DSM 45435</name>
    <dbReference type="NCBI Taxonomy" id="1121364"/>
    <lineage>
        <taxon>Bacteria</taxon>
        <taxon>Bacillati</taxon>
        <taxon>Actinomycetota</taxon>
        <taxon>Actinomycetes</taxon>
        <taxon>Mycobacteriales</taxon>
        <taxon>Corynebacteriaceae</taxon>
        <taxon>Corynebacterium</taxon>
    </lineage>
</organism>
<evidence type="ECO:0008006" key="3">
    <source>
        <dbReference type="Google" id="ProtNLM"/>
    </source>
</evidence>
<keyword evidence="2" id="KW-1185">Reference proteome</keyword>
<dbReference type="InterPro" id="IPR021678">
    <property type="entry name" value="DUF3263"/>
</dbReference>
<gene>
    <name evidence="1" type="ORF">CMASS_09260</name>
</gene>
<protein>
    <recommendedName>
        <fullName evidence="3">Fis family transcriptional regulator</fullName>
    </recommendedName>
</protein>
<evidence type="ECO:0000313" key="1">
    <source>
        <dbReference type="EMBL" id="WCZ33264.1"/>
    </source>
</evidence>
<accession>A0ABY7U9I0</accession>
<name>A0ABY7U9I0_9CORY</name>
<dbReference type="Pfam" id="PF11662">
    <property type="entry name" value="DUF3263"/>
    <property type="match status" value="1"/>
</dbReference>